<name>A0A545TIV7_9GAMM</name>
<dbReference type="PANTHER" id="PTHR30480:SF13">
    <property type="entry name" value="BETA-HEXOSAMINIDASE"/>
    <property type="match status" value="1"/>
</dbReference>
<accession>A0A545TIV7</accession>
<dbReference type="GO" id="GO:0009252">
    <property type="term" value="P:peptidoglycan biosynthetic process"/>
    <property type="evidence" value="ECO:0007669"/>
    <property type="project" value="UniProtKB-KW"/>
</dbReference>
<dbReference type="InterPro" id="IPR001764">
    <property type="entry name" value="Glyco_hydro_3_N"/>
</dbReference>
<organism evidence="12 13">
    <name type="scientific">Aliikangiella marina</name>
    <dbReference type="NCBI Taxonomy" id="1712262"/>
    <lineage>
        <taxon>Bacteria</taxon>
        <taxon>Pseudomonadati</taxon>
        <taxon>Pseudomonadota</taxon>
        <taxon>Gammaproteobacteria</taxon>
        <taxon>Oceanospirillales</taxon>
        <taxon>Pleioneaceae</taxon>
        <taxon>Aliikangiella</taxon>
    </lineage>
</organism>
<evidence type="ECO:0000256" key="10">
    <source>
        <dbReference type="HAMAP-Rule" id="MF_00364"/>
    </source>
</evidence>
<protein>
    <recommendedName>
        <fullName evidence="10">Beta-hexosaminidase</fullName>
        <ecNumber evidence="10">3.2.1.52</ecNumber>
    </recommendedName>
    <alternativeName>
        <fullName evidence="10">Beta-N-acetylhexosaminidase</fullName>
    </alternativeName>
    <alternativeName>
        <fullName evidence="10">N-acetyl-beta-glucosaminidase</fullName>
    </alternativeName>
</protein>
<feature type="binding site" evidence="10">
    <location>
        <begin position="168"/>
        <end position="169"/>
    </location>
    <ligand>
        <name>substrate</name>
    </ligand>
</feature>
<dbReference type="InterPro" id="IPR036962">
    <property type="entry name" value="Glyco_hydro_3_N_sf"/>
</dbReference>
<dbReference type="GO" id="GO:0005737">
    <property type="term" value="C:cytoplasm"/>
    <property type="evidence" value="ECO:0007669"/>
    <property type="project" value="UniProtKB-SubCell"/>
</dbReference>
<proteinExistence type="inferred from homology"/>
<comment type="pathway">
    <text evidence="10">Cell wall biogenesis; peptidoglycan recycling.</text>
</comment>
<dbReference type="GO" id="GO:0009254">
    <property type="term" value="P:peptidoglycan turnover"/>
    <property type="evidence" value="ECO:0007669"/>
    <property type="project" value="UniProtKB-UniRule"/>
</dbReference>
<dbReference type="InterPro" id="IPR017853">
    <property type="entry name" value="GH"/>
</dbReference>
<keyword evidence="8 10" id="KW-0131">Cell cycle</keyword>
<dbReference type="PANTHER" id="PTHR30480">
    <property type="entry name" value="BETA-HEXOSAMINIDASE-RELATED"/>
    <property type="match status" value="1"/>
</dbReference>
<dbReference type="AlphaFoldDB" id="A0A545TIV7"/>
<dbReference type="RefSeq" id="WP_142888497.1">
    <property type="nucleotide sequence ID" value="NZ_VIKR01000001.1"/>
</dbReference>
<dbReference type="InterPro" id="IPR022956">
    <property type="entry name" value="Beta_hexosaminidase_bac"/>
</dbReference>
<keyword evidence="2 10" id="KW-0963">Cytoplasm</keyword>
<keyword evidence="5 10" id="KW-0133">Cell shape</keyword>
<keyword evidence="13" id="KW-1185">Reference proteome</keyword>
<keyword evidence="4 10" id="KW-0378">Hydrolase</keyword>
<dbReference type="GO" id="GO:0071555">
    <property type="term" value="P:cell wall organization"/>
    <property type="evidence" value="ECO:0007669"/>
    <property type="project" value="UniProtKB-KW"/>
</dbReference>
<comment type="subcellular location">
    <subcellularLocation>
        <location evidence="10">Cytoplasm</location>
    </subcellularLocation>
</comment>
<dbReference type="NCBIfam" id="NF003740">
    <property type="entry name" value="PRK05337.1"/>
    <property type="match status" value="1"/>
</dbReference>
<evidence type="ECO:0000259" key="11">
    <source>
        <dbReference type="Pfam" id="PF00933"/>
    </source>
</evidence>
<evidence type="ECO:0000256" key="8">
    <source>
        <dbReference type="ARBA" id="ARBA00023306"/>
    </source>
</evidence>
<keyword evidence="9 10" id="KW-0961">Cell wall biogenesis/degradation</keyword>
<evidence type="ECO:0000256" key="9">
    <source>
        <dbReference type="ARBA" id="ARBA00023316"/>
    </source>
</evidence>
<reference evidence="12 13" key="1">
    <citation type="submission" date="2019-06" db="EMBL/GenBank/DDBJ databases">
        <title>Draft genome of Aliikangiella marina GYP-15.</title>
        <authorList>
            <person name="Wang G."/>
        </authorList>
    </citation>
    <scope>NUCLEOTIDE SEQUENCE [LARGE SCALE GENOMIC DNA]</scope>
    <source>
        <strain evidence="12 13">GYP-15</strain>
    </source>
</reference>
<dbReference type="GO" id="GO:0051301">
    <property type="term" value="P:cell division"/>
    <property type="evidence" value="ECO:0007669"/>
    <property type="project" value="UniProtKB-KW"/>
</dbReference>
<comment type="function">
    <text evidence="10">Plays a role in peptidoglycan recycling by cleaving the terminal beta-1,4-linked N-acetylglucosamine (GlcNAc) from peptide-linked peptidoglycan fragments, giving rise to free GlcNAc, anhydro-N-acetylmuramic acid and anhydro-N-acetylmuramic acid-linked peptides.</text>
</comment>
<dbReference type="Proteomes" id="UP000317839">
    <property type="component" value="Unassembled WGS sequence"/>
</dbReference>
<dbReference type="UniPathway" id="UPA00544"/>
<feature type="domain" description="Glycoside hydrolase family 3 N-terminal" evidence="11">
    <location>
        <begin position="15"/>
        <end position="297"/>
    </location>
</feature>
<dbReference type="EC" id="3.2.1.52" evidence="10"/>
<keyword evidence="6 10" id="KW-0573">Peptidoglycan synthesis</keyword>
<dbReference type="SUPFAM" id="SSF51445">
    <property type="entry name" value="(Trans)glycosidases"/>
    <property type="match status" value="1"/>
</dbReference>
<feature type="site" description="Important for catalytic activity" evidence="10">
    <location>
        <position position="179"/>
    </location>
</feature>
<dbReference type="HAMAP" id="MF_00364">
    <property type="entry name" value="NagZ"/>
    <property type="match status" value="1"/>
</dbReference>
<comment type="similarity">
    <text evidence="10">Belongs to the glycosyl hydrolase 3 family. NagZ subfamily.</text>
</comment>
<evidence type="ECO:0000256" key="1">
    <source>
        <dbReference type="ARBA" id="ARBA00001231"/>
    </source>
</evidence>
<evidence type="ECO:0000256" key="7">
    <source>
        <dbReference type="ARBA" id="ARBA00023295"/>
    </source>
</evidence>
<evidence type="ECO:0000256" key="2">
    <source>
        <dbReference type="ARBA" id="ARBA00022490"/>
    </source>
</evidence>
<evidence type="ECO:0000313" key="13">
    <source>
        <dbReference type="Proteomes" id="UP000317839"/>
    </source>
</evidence>
<evidence type="ECO:0000256" key="5">
    <source>
        <dbReference type="ARBA" id="ARBA00022960"/>
    </source>
</evidence>
<dbReference type="Gene3D" id="3.20.20.300">
    <property type="entry name" value="Glycoside hydrolase, family 3, N-terminal domain"/>
    <property type="match status" value="1"/>
</dbReference>
<dbReference type="OrthoDB" id="9786661at2"/>
<evidence type="ECO:0000313" key="12">
    <source>
        <dbReference type="EMBL" id="TQV77137.1"/>
    </source>
</evidence>
<dbReference type="EMBL" id="VIKR01000001">
    <property type="protein sequence ID" value="TQV77137.1"/>
    <property type="molecule type" value="Genomic_DNA"/>
</dbReference>
<evidence type="ECO:0000256" key="4">
    <source>
        <dbReference type="ARBA" id="ARBA00022801"/>
    </source>
</evidence>
<feature type="binding site" evidence="10">
    <location>
        <position position="72"/>
    </location>
    <ligand>
        <name>substrate</name>
    </ligand>
</feature>
<keyword evidence="3 10" id="KW-0132">Cell division</keyword>
<comment type="caution">
    <text evidence="12">The sequence shown here is derived from an EMBL/GenBank/DDBJ whole genome shotgun (WGS) entry which is preliminary data.</text>
</comment>
<dbReference type="InterPro" id="IPR050226">
    <property type="entry name" value="NagZ_Beta-hexosaminidase"/>
</dbReference>
<keyword evidence="7 10" id="KW-0326">Glycosidase</keyword>
<feature type="binding site" evidence="10">
    <location>
        <position position="64"/>
    </location>
    <ligand>
        <name>substrate</name>
    </ligand>
</feature>
<feature type="active site" description="Proton donor/acceptor" evidence="10">
    <location>
        <position position="181"/>
    </location>
</feature>
<dbReference type="GO" id="GO:0005975">
    <property type="term" value="P:carbohydrate metabolic process"/>
    <property type="evidence" value="ECO:0007669"/>
    <property type="project" value="InterPro"/>
</dbReference>
<dbReference type="Pfam" id="PF00933">
    <property type="entry name" value="Glyco_hydro_3"/>
    <property type="match status" value="1"/>
</dbReference>
<dbReference type="GO" id="GO:0004563">
    <property type="term" value="F:beta-N-acetylhexosaminidase activity"/>
    <property type="evidence" value="ECO:0007669"/>
    <property type="project" value="UniProtKB-UniRule"/>
</dbReference>
<dbReference type="GO" id="GO:0008360">
    <property type="term" value="P:regulation of cell shape"/>
    <property type="evidence" value="ECO:0007669"/>
    <property type="project" value="UniProtKB-KW"/>
</dbReference>
<gene>
    <name evidence="10 12" type="primary">nagZ</name>
    <name evidence="12" type="ORF">FLL45_04080</name>
</gene>
<feature type="active site" description="Nucleophile" evidence="10">
    <location>
        <position position="251"/>
    </location>
</feature>
<evidence type="ECO:0000256" key="6">
    <source>
        <dbReference type="ARBA" id="ARBA00022984"/>
    </source>
</evidence>
<comment type="catalytic activity">
    <reaction evidence="1 10">
        <text>Hydrolysis of terminal non-reducing N-acetyl-D-hexosamine residues in N-acetyl-beta-D-hexosaminides.</text>
        <dbReference type="EC" id="3.2.1.52"/>
    </reaction>
</comment>
<evidence type="ECO:0000256" key="3">
    <source>
        <dbReference type="ARBA" id="ARBA00022618"/>
    </source>
</evidence>
<sequence length="349" mass="38280">MSSIGPVMLDVQGTELTQEDIEILNSPSCGGLILFARNFKSAQQVFELTRHVKAINSNVIIAVDQEGGRVQRFKHGFSELPALANLGELYQQDPQTACQQASYQGELMALEVQSVGCDISFAPVLDLGNKFSRVIGDRGFSTEPDVVIAIATAYINGMQNAGMAATAKHFPGHGSIEADSHVEMPIDDRQLDEIMATDLRPFEALKDNYSAIMPAHIVFPKIDSESAGFSTFWIKEVLRKRIGFQGAVFSDDLSMKGAEVAGDFINRAERALKAGCDMVLVCNDRQAVVSVVDYLDANPNAPVASHESSERLASLLMKQQPIGLTALKQTERWQFLNQELIQFKQNRAI</sequence>
<feature type="binding site" evidence="10">
    <location>
        <position position="138"/>
    </location>
    <ligand>
        <name>substrate</name>
    </ligand>
</feature>